<dbReference type="RefSeq" id="WP_282011240.1">
    <property type="nucleotide sequence ID" value="NZ_OX336137.1"/>
</dbReference>
<name>A0ABM9HDU0_9BACT</name>
<dbReference type="InterPro" id="IPR051201">
    <property type="entry name" value="Chloro_Bact_Ser_Proteases"/>
</dbReference>
<dbReference type="Gene3D" id="2.30.42.10">
    <property type="match status" value="1"/>
</dbReference>
<dbReference type="InterPro" id="IPR001940">
    <property type="entry name" value="Peptidase_S1C"/>
</dbReference>
<dbReference type="SUPFAM" id="SSF50156">
    <property type="entry name" value="PDZ domain-like"/>
    <property type="match status" value="1"/>
</dbReference>
<dbReference type="PRINTS" id="PR00834">
    <property type="entry name" value="PROTEASES2C"/>
</dbReference>
<evidence type="ECO:0000313" key="4">
    <source>
        <dbReference type="EMBL" id="CAI2718339.1"/>
    </source>
</evidence>
<evidence type="ECO:0000256" key="1">
    <source>
        <dbReference type="ARBA" id="ARBA00022670"/>
    </source>
</evidence>
<reference evidence="4 5" key="1">
    <citation type="submission" date="2022-09" db="EMBL/GenBank/DDBJ databases">
        <authorList>
            <person name="Kop L."/>
        </authorList>
    </citation>
    <scope>NUCLEOTIDE SEQUENCE [LARGE SCALE GENOMIC DNA]</scope>
    <source>
        <strain evidence="4 5">347</strain>
    </source>
</reference>
<dbReference type="InterPro" id="IPR036034">
    <property type="entry name" value="PDZ_sf"/>
</dbReference>
<proteinExistence type="predicted"/>
<evidence type="ECO:0000313" key="5">
    <source>
        <dbReference type="Proteomes" id="UP001157733"/>
    </source>
</evidence>
<dbReference type="InterPro" id="IPR009003">
    <property type="entry name" value="Peptidase_S1_PA"/>
</dbReference>
<accession>A0ABM9HDU0</accession>
<keyword evidence="5" id="KW-1185">Reference proteome</keyword>
<dbReference type="Gene3D" id="2.40.10.120">
    <property type="match status" value="1"/>
</dbReference>
<sequence length="389" mass="42759">MKKFIFLGVWIVLICVSLYWAVGRDTRPVVEAPLELPLASTVDNPYSHLEGYETLVRMQEAFVTHARTVKRSVVSINNLTEVASSNARSDLFSGEPGTWFTRFRYWLKRTFRKQYQMESLGSGMIFNDAGYIVTNYHVVEGANRLLIKFLDNREYSGQVVGVDPKTDLAVVKVFSFSHFEPPRFGNSSDVEVGDWVMAIGNPYGLTGTITVGVVSGKGRIDLGIATFENFLQTDTSINPGNSGGPLIDMRGHIIGINTAIAELGAGVGFAIPMETVEKVAHDLIDNGEVERGWLGVGIQNMTPDMAESFRVSRHQSGVVVNSIDEGAPAERAGMRQGDIIIAYDGKNVAHPQHLQNYVADTKVGQSVQIKILREGAEQTLEVEIGKYLS</sequence>
<organism evidence="4 5">
    <name type="scientific">Nitrospina watsonii</name>
    <dbReference type="NCBI Taxonomy" id="1323948"/>
    <lineage>
        <taxon>Bacteria</taxon>
        <taxon>Pseudomonadati</taxon>
        <taxon>Nitrospinota/Tectimicrobiota group</taxon>
        <taxon>Nitrospinota</taxon>
        <taxon>Nitrospinia</taxon>
        <taxon>Nitrospinales</taxon>
        <taxon>Nitrospinaceae</taxon>
        <taxon>Nitrospina</taxon>
    </lineage>
</organism>
<dbReference type="Pfam" id="PF13180">
    <property type="entry name" value="PDZ_2"/>
    <property type="match status" value="1"/>
</dbReference>
<dbReference type="InterPro" id="IPR001478">
    <property type="entry name" value="PDZ"/>
</dbReference>
<dbReference type="PANTHER" id="PTHR43343">
    <property type="entry name" value="PEPTIDASE S12"/>
    <property type="match status" value="1"/>
</dbReference>
<dbReference type="SUPFAM" id="SSF50494">
    <property type="entry name" value="Trypsin-like serine proteases"/>
    <property type="match status" value="1"/>
</dbReference>
<dbReference type="CDD" id="cd10839">
    <property type="entry name" value="cpPDZ1_DegP-like"/>
    <property type="match status" value="1"/>
</dbReference>
<gene>
    <name evidence="4" type="primary">htrA</name>
    <name evidence="4" type="ORF">NSPWAT_1480</name>
</gene>
<keyword evidence="1" id="KW-0645">Protease</keyword>
<evidence type="ECO:0000259" key="3">
    <source>
        <dbReference type="PROSITE" id="PS50106"/>
    </source>
</evidence>
<protein>
    <submittedName>
        <fullName evidence="4">Serine endoprotease</fullName>
    </submittedName>
</protein>
<dbReference type="EMBL" id="OX336137">
    <property type="protein sequence ID" value="CAI2718339.1"/>
    <property type="molecule type" value="Genomic_DNA"/>
</dbReference>
<dbReference type="Pfam" id="PF13365">
    <property type="entry name" value="Trypsin_2"/>
    <property type="match status" value="1"/>
</dbReference>
<dbReference type="PANTHER" id="PTHR43343:SF3">
    <property type="entry name" value="PROTEASE DO-LIKE 8, CHLOROPLASTIC"/>
    <property type="match status" value="1"/>
</dbReference>
<dbReference type="Proteomes" id="UP001157733">
    <property type="component" value="Chromosome"/>
</dbReference>
<dbReference type="SMART" id="SM00228">
    <property type="entry name" value="PDZ"/>
    <property type="match status" value="1"/>
</dbReference>
<evidence type="ECO:0000256" key="2">
    <source>
        <dbReference type="ARBA" id="ARBA00022801"/>
    </source>
</evidence>
<feature type="domain" description="PDZ" evidence="3">
    <location>
        <begin position="283"/>
        <end position="375"/>
    </location>
</feature>
<dbReference type="PROSITE" id="PS50106">
    <property type="entry name" value="PDZ"/>
    <property type="match status" value="1"/>
</dbReference>
<keyword evidence="2" id="KW-0378">Hydrolase</keyword>